<evidence type="ECO:0000313" key="10">
    <source>
        <dbReference type="Proteomes" id="UP001186944"/>
    </source>
</evidence>
<dbReference type="GO" id="GO:0004888">
    <property type="term" value="F:transmembrane signaling receptor activity"/>
    <property type="evidence" value="ECO:0007669"/>
    <property type="project" value="InterPro"/>
</dbReference>
<dbReference type="Gene3D" id="2.70.170.10">
    <property type="entry name" value="Neurotransmitter-gated ion-channel ligand-binding domain"/>
    <property type="match status" value="1"/>
</dbReference>
<dbReference type="PRINTS" id="PR00252">
    <property type="entry name" value="NRIONCHANNEL"/>
</dbReference>
<dbReference type="GO" id="GO:0016020">
    <property type="term" value="C:membrane"/>
    <property type="evidence" value="ECO:0007669"/>
    <property type="project" value="UniProtKB-SubCell"/>
</dbReference>
<gene>
    <name evidence="9" type="ORF">FSP39_015738</name>
</gene>
<feature type="domain" description="Neurotransmitter-gated ion-channel transmembrane" evidence="8">
    <location>
        <begin position="232"/>
        <end position="318"/>
    </location>
</feature>
<dbReference type="Proteomes" id="UP001186944">
    <property type="component" value="Unassembled WGS sequence"/>
</dbReference>
<evidence type="ECO:0000256" key="4">
    <source>
        <dbReference type="ARBA" id="ARBA00023136"/>
    </source>
</evidence>
<dbReference type="Gene3D" id="1.20.58.390">
    <property type="entry name" value="Neurotransmitter-gated ion-channel transmembrane domain"/>
    <property type="match status" value="1"/>
</dbReference>
<sequence length="397" mass="45182">MTPRICLISVFLCSCPCVVFGTTTTADQKILDNISKNHNRLVGPYAWNRTYVNMTLTFIPRGVVKFDEVAGQISVALAIDVRWLDKSLAWDVSKYGNVTLILPESEIWTPLIALANPVERLLLFPEEEFNVRVYPSGLAVLIKGGAVSTTCKPFVKYYPFDVHTCSVKMFPMGHTLREIRFLTQLYMNVFNNFGQWNLFIASVQSEILDVFSLASFDFYIKRRPEFSMLSLCIPIIMLGVLNSCVFLIPPESGERISYAITVLLLYSVFMTIISDNMPSNSDPVPVLIYVLLIMMAESGIIVILTIYGLRLHFRTDHRPIPRLLRLTMKLFRRVSTPVNADEISKDDVKDEESEENDKFCDMSWRRIAAIYDTVFLCISFVVLSGTVIYYVIAVNIH</sequence>
<dbReference type="SUPFAM" id="SSF63712">
    <property type="entry name" value="Nicotinic receptor ligand binding domain-like"/>
    <property type="match status" value="1"/>
</dbReference>
<accession>A0AA88XEN7</accession>
<keyword evidence="3 5" id="KW-1133">Transmembrane helix</keyword>
<feature type="domain" description="Neurotransmitter-gated ion-channel ligand-binding" evidence="7">
    <location>
        <begin position="28"/>
        <end position="185"/>
    </location>
</feature>
<dbReference type="SUPFAM" id="SSF90112">
    <property type="entry name" value="Neurotransmitter-gated ion-channel transmembrane pore"/>
    <property type="match status" value="1"/>
</dbReference>
<evidence type="ECO:0000256" key="2">
    <source>
        <dbReference type="ARBA" id="ARBA00022692"/>
    </source>
</evidence>
<feature type="chain" id="PRO_5041662464" evidence="6">
    <location>
        <begin position="22"/>
        <end position="397"/>
    </location>
</feature>
<dbReference type="Pfam" id="PF02931">
    <property type="entry name" value="Neur_chan_LBD"/>
    <property type="match status" value="1"/>
</dbReference>
<protein>
    <submittedName>
        <fullName evidence="9">Uncharacterized protein</fullName>
    </submittedName>
</protein>
<dbReference type="InterPro" id="IPR006201">
    <property type="entry name" value="Neur_channel"/>
</dbReference>
<evidence type="ECO:0000256" key="5">
    <source>
        <dbReference type="SAM" id="Phobius"/>
    </source>
</evidence>
<proteinExistence type="predicted"/>
<dbReference type="AlphaFoldDB" id="A0AA88XEN7"/>
<keyword evidence="2 5" id="KW-0812">Transmembrane</keyword>
<evidence type="ECO:0000256" key="3">
    <source>
        <dbReference type="ARBA" id="ARBA00022989"/>
    </source>
</evidence>
<dbReference type="GO" id="GO:0005230">
    <property type="term" value="F:extracellular ligand-gated monoatomic ion channel activity"/>
    <property type="evidence" value="ECO:0007669"/>
    <property type="project" value="InterPro"/>
</dbReference>
<dbReference type="InterPro" id="IPR036734">
    <property type="entry name" value="Neur_chan_lig-bd_sf"/>
</dbReference>
<evidence type="ECO:0000256" key="6">
    <source>
        <dbReference type="SAM" id="SignalP"/>
    </source>
</evidence>
<dbReference type="PANTHER" id="PTHR18945">
    <property type="entry name" value="NEUROTRANSMITTER GATED ION CHANNEL"/>
    <property type="match status" value="1"/>
</dbReference>
<feature type="transmembrane region" description="Helical" evidence="5">
    <location>
        <begin position="368"/>
        <end position="392"/>
    </location>
</feature>
<evidence type="ECO:0000256" key="1">
    <source>
        <dbReference type="ARBA" id="ARBA00004141"/>
    </source>
</evidence>
<dbReference type="InterPro" id="IPR038050">
    <property type="entry name" value="Neuro_actylchol_rec"/>
</dbReference>
<dbReference type="InterPro" id="IPR036719">
    <property type="entry name" value="Neuro-gated_channel_TM_sf"/>
</dbReference>
<organism evidence="9 10">
    <name type="scientific">Pinctada imbricata</name>
    <name type="common">Atlantic pearl-oyster</name>
    <name type="synonym">Pinctada martensii</name>
    <dbReference type="NCBI Taxonomy" id="66713"/>
    <lineage>
        <taxon>Eukaryota</taxon>
        <taxon>Metazoa</taxon>
        <taxon>Spiralia</taxon>
        <taxon>Lophotrochozoa</taxon>
        <taxon>Mollusca</taxon>
        <taxon>Bivalvia</taxon>
        <taxon>Autobranchia</taxon>
        <taxon>Pteriomorphia</taxon>
        <taxon>Pterioida</taxon>
        <taxon>Pterioidea</taxon>
        <taxon>Pteriidae</taxon>
        <taxon>Pinctada</taxon>
    </lineage>
</organism>
<evidence type="ECO:0000259" key="8">
    <source>
        <dbReference type="Pfam" id="PF02932"/>
    </source>
</evidence>
<keyword evidence="4 5" id="KW-0472">Membrane</keyword>
<dbReference type="PROSITE" id="PS51257">
    <property type="entry name" value="PROKAR_LIPOPROTEIN"/>
    <property type="match status" value="1"/>
</dbReference>
<dbReference type="InterPro" id="IPR006202">
    <property type="entry name" value="Neur_chan_lig-bd"/>
</dbReference>
<dbReference type="InterPro" id="IPR006029">
    <property type="entry name" value="Neurotrans-gated_channel_TM"/>
</dbReference>
<reference evidence="9" key="1">
    <citation type="submission" date="2019-08" db="EMBL/GenBank/DDBJ databases">
        <title>The improved chromosome-level genome for the pearl oyster Pinctada fucata martensii using PacBio sequencing and Hi-C.</title>
        <authorList>
            <person name="Zheng Z."/>
        </authorList>
    </citation>
    <scope>NUCLEOTIDE SEQUENCE</scope>
    <source>
        <strain evidence="9">ZZ-2019</strain>
        <tissue evidence="9">Adductor muscle</tissue>
    </source>
</reference>
<comment type="caution">
    <text evidence="9">The sequence shown here is derived from an EMBL/GenBank/DDBJ whole genome shotgun (WGS) entry which is preliminary data.</text>
</comment>
<feature type="transmembrane region" description="Helical" evidence="5">
    <location>
        <begin position="256"/>
        <end position="274"/>
    </location>
</feature>
<evidence type="ECO:0000313" key="9">
    <source>
        <dbReference type="EMBL" id="KAK3083173.1"/>
    </source>
</evidence>
<comment type="subcellular location">
    <subcellularLocation>
        <location evidence="1">Membrane</location>
        <topology evidence="1">Multi-pass membrane protein</topology>
    </subcellularLocation>
</comment>
<keyword evidence="6" id="KW-0732">Signal</keyword>
<dbReference type="EMBL" id="VSWD01000014">
    <property type="protein sequence ID" value="KAK3083173.1"/>
    <property type="molecule type" value="Genomic_DNA"/>
</dbReference>
<feature type="transmembrane region" description="Helical" evidence="5">
    <location>
        <begin position="286"/>
        <end position="309"/>
    </location>
</feature>
<keyword evidence="10" id="KW-1185">Reference proteome</keyword>
<dbReference type="CDD" id="cd18989">
    <property type="entry name" value="LGIC_ECD_cation"/>
    <property type="match status" value="1"/>
</dbReference>
<evidence type="ECO:0000259" key="7">
    <source>
        <dbReference type="Pfam" id="PF02931"/>
    </source>
</evidence>
<name>A0AA88XEN7_PINIB</name>
<feature type="signal peptide" evidence="6">
    <location>
        <begin position="1"/>
        <end position="21"/>
    </location>
</feature>
<feature type="transmembrane region" description="Helical" evidence="5">
    <location>
        <begin position="226"/>
        <end position="249"/>
    </location>
</feature>
<dbReference type="CDD" id="cd19051">
    <property type="entry name" value="LGIC_TM_cation"/>
    <property type="match status" value="1"/>
</dbReference>
<dbReference type="Pfam" id="PF02932">
    <property type="entry name" value="Neur_chan_memb"/>
    <property type="match status" value="1"/>
</dbReference>